<feature type="non-terminal residue" evidence="1">
    <location>
        <position position="1"/>
    </location>
</feature>
<evidence type="ECO:0000313" key="2">
    <source>
        <dbReference type="Proteomes" id="UP000265520"/>
    </source>
</evidence>
<proteinExistence type="predicted"/>
<dbReference type="Proteomes" id="UP000265520">
    <property type="component" value="Unassembled WGS sequence"/>
</dbReference>
<organism evidence="1 2">
    <name type="scientific">Trifolium medium</name>
    <dbReference type="NCBI Taxonomy" id="97028"/>
    <lineage>
        <taxon>Eukaryota</taxon>
        <taxon>Viridiplantae</taxon>
        <taxon>Streptophyta</taxon>
        <taxon>Embryophyta</taxon>
        <taxon>Tracheophyta</taxon>
        <taxon>Spermatophyta</taxon>
        <taxon>Magnoliopsida</taxon>
        <taxon>eudicotyledons</taxon>
        <taxon>Gunneridae</taxon>
        <taxon>Pentapetalae</taxon>
        <taxon>rosids</taxon>
        <taxon>fabids</taxon>
        <taxon>Fabales</taxon>
        <taxon>Fabaceae</taxon>
        <taxon>Papilionoideae</taxon>
        <taxon>50 kb inversion clade</taxon>
        <taxon>NPAAA clade</taxon>
        <taxon>Hologalegina</taxon>
        <taxon>IRL clade</taxon>
        <taxon>Trifolieae</taxon>
        <taxon>Trifolium</taxon>
    </lineage>
</organism>
<reference evidence="1 2" key="1">
    <citation type="journal article" date="2018" name="Front. Plant Sci.">
        <title>Red Clover (Trifolium pratense) and Zigzag Clover (T. medium) - A Picture of Genomic Similarities and Differences.</title>
        <authorList>
            <person name="Dluhosova J."/>
            <person name="Istvanek J."/>
            <person name="Nedelnik J."/>
            <person name="Repkova J."/>
        </authorList>
    </citation>
    <scope>NUCLEOTIDE SEQUENCE [LARGE SCALE GENOMIC DNA]</scope>
    <source>
        <strain evidence="2">cv. 10/8</strain>
        <tissue evidence="1">Leaf</tissue>
    </source>
</reference>
<keyword evidence="2" id="KW-1185">Reference proteome</keyword>
<protein>
    <submittedName>
        <fullName evidence="1">Uncharacterized protein</fullName>
    </submittedName>
</protein>
<sequence length="84" mass="9769">VKDIASYEQQLTRCRDLNWELTEKIRSETELLASLDASNHKSSSNLALCGRSIRELADQKHAHDQIMRSLERTWNNLQTMIRSL</sequence>
<dbReference type="EMBL" id="LXQA010201757">
    <property type="protein sequence ID" value="MCI33129.1"/>
    <property type="molecule type" value="Genomic_DNA"/>
</dbReference>
<name>A0A392RA36_9FABA</name>
<evidence type="ECO:0000313" key="1">
    <source>
        <dbReference type="EMBL" id="MCI33129.1"/>
    </source>
</evidence>
<comment type="caution">
    <text evidence="1">The sequence shown here is derived from an EMBL/GenBank/DDBJ whole genome shotgun (WGS) entry which is preliminary data.</text>
</comment>
<accession>A0A392RA36</accession>
<dbReference type="AlphaFoldDB" id="A0A392RA36"/>